<dbReference type="OrthoDB" id="9794876at2"/>
<dbReference type="InterPro" id="IPR011856">
    <property type="entry name" value="tRNA_endonuc-like_dom_sf"/>
</dbReference>
<keyword evidence="4" id="KW-1185">Reference proteome</keyword>
<evidence type="ECO:0000256" key="1">
    <source>
        <dbReference type="ARBA" id="ARBA00006738"/>
    </source>
</evidence>
<gene>
    <name evidence="3" type="ORF">HMPREF1317_1601</name>
</gene>
<protein>
    <recommendedName>
        <fullName evidence="2">UPF0102 protein HMPREF1317_1601</fullName>
    </recommendedName>
</protein>
<dbReference type="RefSeq" id="WP_005870263.1">
    <property type="nucleotide sequence ID" value="NZ_AKFS01000176.1"/>
</dbReference>
<dbReference type="InterPro" id="IPR003509">
    <property type="entry name" value="UPF0102_YraN-like"/>
</dbReference>
<dbReference type="Pfam" id="PF02021">
    <property type="entry name" value="UPF0102"/>
    <property type="match status" value="1"/>
</dbReference>
<proteinExistence type="inferred from homology"/>
<accession>J0X869</accession>
<dbReference type="InterPro" id="IPR011335">
    <property type="entry name" value="Restrct_endonuc-II-like"/>
</dbReference>
<sequence>MSARTNRLGARGEDTAAAFLEENGATILTRNWRDGRRGEIDIVAGVPRGPRPGVAVVEVRTRVGNQRGSALESVDSRKIARLRALAGAWRRANPGQLGELRIDVVAITIDPKRARELGERLASCADLRQAGASVEWIRGVA</sequence>
<comment type="similarity">
    <text evidence="1 2">Belongs to the UPF0102 family.</text>
</comment>
<dbReference type="PATRIC" id="fig|1125717.3.peg.1148"/>
<dbReference type="PANTHER" id="PTHR34039:SF1">
    <property type="entry name" value="UPF0102 PROTEIN YRAN"/>
    <property type="match status" value="1"/>
</dbReference>
<name>J0X869_9ACTO</name>
<dbReference type="GO" id="GO:0003676">
    <property type="term" value="F:nucleic acid binding"/>
    <property type="evidence" value="ECO:0007669"/>
    <property type="project" value="InterPro"/>
</dbReference>
<evidence type="ECO:0000313" key="3">
    <source>
        <dbReference type="EMBL" id="EJF44856.1"/>
    </source>
</evidence>
<dbReference type="AlphaFoldDB" id="J0X869"/>
<dbReference type="PANTHER" id="PTHR34039">
    <property type="entry name" value="UPF0102 PROTEIN YRAN"/>
    <property type="match status" value="1"/>
</dbReference>
<evidence type="ECO:0000313" key="4">
    <source>
        <dbReference type="Proteomes" id="UP000004578"/>
    </source>
</evidence>
<dbReference type="HAMAP" id="MF_00048">
    <property type="entry name" value="UPF0102"/>
    <property type="match status" value="1"/>
</dbReference>
<dbReference type="SUPFAM" id="SSF52980">
    <property type="entry name" value="Restriction endonuclease-like"/>
    <property type="match status" value="1"/>
</dbReference>
<dbReference type="Gene3D" id="3.40.1350.10">
    <property type="match status" value="1"/>
</dbReference>
<reference evidence="3 4" key="1">
    <citation type="submission" date="2012-05" db="EMBL/GenBank/DDBJ databases">
        <authorList>
            <person name="Harkins D.M."/>
            <person name="Madupu R."/>
            <person name="Durkin A.S."/>
            <person name="Torralba M."/>
            <person name="Methe B."/>
            <person name="Sutton G.G."/>
            <person name="Nelson K.E."/>
        </authorList>
    </citation>
    <scope>NUCLEOTIDE SEQUENCE [LARGE SCALE GENOMIC DNA]</scope>
    <source>
        <strain evidence="3 4">F0490</strain>
    </source>
</reference>
<dbReference type="EMBL" id="AKFS01000176">
    <property type="protein sequence ID" value="EJF44856.1"/>
    <property type="molecule type" value="Genomic_DNA"/>
</dbReference>
<dbReference type="Proteomes" id="UP000004578">
    <property type="component" value="Unassembled WGS sequence"/>
</dbReference>
<organism evidence="3 4">
    <name type="scientific">Schaalia georgiae F0490</name>
    <dbReference type="NCBI Taxonomy" id="1125717"/>
    <lineage>
        <taxon>Bacteria</taxon>
        <taxon>Bacillati</taxon>
        <taxon>Actinomycetota</taxon>
        <taxon>Actinomycetes</taxon>
        <taxon>Actinomycetales</taxon>
        <taxon>Actinomycetaceae</taxon>
        <taxon>Schaalia</taxon>
    </lineage>
</organism>
<evidence type="ECO:0000256" key="2">
    <source>
        <dbReference type="HAMAP-Rule" id="MF_00048"/>
    </source>
</evidence>
<comment type="caution">
    <text evidence="3">The sequence shown here is derived from an EMBL/GenBank/DDBJ whole genome shotgun (WGS) entry which is preliminary data.</text>
</comment>